<evidence type="ECO:0000256" key="11">
    <source>
        <dbReference type="RuleBase" id="RU003993"/>
    </source>
</evidence>
<evidence type="ECO:0000259" key="13">
    <source>
        <dbReference type="Pfam" id="PF10502"/>
    </source>
</evidence>
<evidence type="ECO:0000256" key="9">
    <source>
        <dbReference type="ARBA" id="ARBA00022989"/>
    </source>
</evidence>
<evidence type="ECO:0000256" key="12">
    <source>
        <dbReference type="RuleBase" id="RU362042"/>
    </source>
</evidence>
<evidence type="ECO:0000256" key="4">
    <source>
        <dbReference type="ARBA" id="ARBA00013208"/>
    </source>
</evidence>
<evidence type="ECO:0000256" key="1">
    <source>
        <dbReference type="ARBA" id="ARBA00000677"/>
    </source>
</evidence>
<evidence type="ECO:0000313" key="15">
    <source>
        <dbReference type="Proteomes" id="UP000031829"/>
    </source>
</evidence>
<dbReference type="PANTHER" id="PTHR43390">
    <property type="entry name" value="SIGNAL PEPTIDASE I"/>
    <property type="match status" value="1"/>
</dbReference>
<dbReference type="PROSITE" id="PS00501">
    <property type="entry name" value="SPASE_I_1"/>
    <property type="match status" value="1"/>
</dbReference>
<dbReference type="Proteomes" id="UP000031829">
    <property type="component" value="Chromosome"/>
</dbReference>
<keyword evidence="5" id="KW-1003">Cell membrane</keyword>
<keyword evidence="10 11" id="KW-0472">Membrane</keyword>
<dbReference type="InterPro" id="IPR000223">
    <property type="entry name" value="Pept_S26A_signal_pept_1"/>
</dbReference>
<evidence type="ECO:0000256" key="7">
    <source>
        <dbReference type="ARBA" id="ARBA00022692"/>
    </source>
</evidence>
<dbReference type="PROSITE" id="PS00760">
    <property type="entry name" value="SPASE_I_2"/>
    <property type="match status" value="1"/>
</dbReference>
<dbReference type="InterPro" id="IPR019758">
    <property type="entry name" value="Pept_S26A_signal_pept_1_CS"/>
</dbReference>
<dbReference type="FunFam" id="2.10.109.10:FF:000008">
    <property type="entry name" value="Signal peptidase I"/>
    <property type="match status" value="1"/>
</dbReference>
<dbReference type="PRINTS" id="PR00727">
    <property type="entry name" value="LEADERPTASE"/>
</dbReference>
<proteinExistence type="inferred from homology"/>
<protein>
    <recommendedName>
        <fullName evidence="4 11">Signal peptidase I</fullName>
        <ecNumber evidence="4 11">3.4.21.89</ecNumber>
    </recommendedName>
</protein>
<dbReference type="Gene3D" id="2.10.109.10">
    <property type="entry name" value="Umud Fragment, subunit A"/>
    <property type="match status" value="1"/>
</dbReference>
<gene>
    <name evidence="14" type="primary">lepB</name>
    <name evidence="14" type="ORF">BG04_596</name>
</gene>
<evidence type="ECO:0000256" key="8">
    <source>
        <dbReference type="ARBA" id="ARBA00022801"/>
    </source>
</evidence>
<dbReference type="EMBL" id="CP009920">
    <property type="protein sequence ID" value="AJI20685.1"/>
    <property type="molecule type" value="Genomic_DNA"/>
</dbReference>
<dbReference type="InterPro" id="IPR019756">
    <property type="entry name" value="Pept_S26A_signal_pept_1_Ser-AS"/>
</dbReference>
<dbReference type="InterPro" id="IPR019533">
    <property type="entry name" value="Peptidase_S26"/>
</dbReference>
<dbReference type="EC" id="3.4.21.89" evidence="4 11"/>
<name>A0A0B6A6V6_PRIM2</name>
<accession>A0A0B6A6V6</accession>
<evidence type="ECO:0000313" key="14">
    <source>
        <dbReference type="EMBL" id="AJI20685.1"/>
    </source>
</evidence>
<dbReference type="Pfam" id="PF10502">
    <property type="entry name" value="Peptidase_S26"/>
    <property type="match status" value="1"/>
</dbReference>
<keyword evidence="8 11" id="KW-0378">Hydrolase</keyword>
<dbReference type="InterPro" id="IPR036286">
    <property type="entry name" value="LexA/Signal_pep-like_sf"/>
</dbReference>
<dbReference type="RefSeq" id="WP_034649879.1">
    <property type="nucleotide sequence ID" value="NZ_BCVB01000012.1"/>
</dbReference>
<feature type="domain" description="Peptidase S26" evidence="13">
    <location>
        <begin position="7"/>
        <end position="175"/>
    </location>
</feature>
<dbReference type="AlphaFoldDB" id="A0A0B6A6V6"/>
<sequence length="184" mass="21388">MKQKEIFSWIKSIIIACILAFVVREYLFTPIIVDGESMMPTLKDSEHIILNEVGKNKVNNIRRFDIIVFHATKEKDYIKRVIGLPGDHIEYRNDTLYINGKKYEEPYLDQYKKEIGTGPLTEDFKLEDYTGSKTVPKGQLFVMGDNRMYSLDSRSPKVGTISVDKIVGKAKLAYWPLKEFQWIK</sequence>
<comment type="similarity">
    <text evidence="3 12">Belongs to the peptidase S26 family.</text>
</comment>
<keyword evidence="6 11" id="KW-0645">Protease</keyword>
<evidence type="ECO:0000256" key="5">
    <source>
        <dbReference type="ARBA" id="ARBA00022475"/>
    </source>
</evidence>
<dbReference type="PANTHER" id="PTHR43390:SF8">
    <property type="entry name" value="SIGNAL PEPTIDASE I"/>
    <property type="match status" value="1"/>
</dbReference>
<dbReference type="InterPro" id="IPR019757">
    <property type="entry name" value="Pept_S26A_signal_pept_1_Lys-AS"/>
</dbReference>
<dbReference type="SUPFAM" id="SSF51306">
    <property type="entry name" value="LexA/Signal peptidase"/>
    <property type="match status" value="1"/>
</dbReference>
<evidence type="ECO:0000256" key="6">
    <source>
        <dbReference type="ARBA" id="ARBA00022670"/>
    </source>
</evidence>
<dbReference type="GO" id="GO:0006465">
    <property type="term" value="P:signal peptide processing"/>
    <property type="evidence" value="ECO:0007669"/>
    <property type="project" value="InterPro"/>
</dbReference>
<comment type="catalytic activity">
    <reaction evidence="1 11">
        <text>Cleavage of hydrophobic, N-terminal signal or leader sequences from secreted and periplasmic proteins.</text>
        <dbReference type="EC" id="3.4.21.89"/>
    </reaction>
</comment>
<dbReference type="GeneID" id="93644096"/>
<dbReference type="GO" id="GO:0005886">
    <property type="term" value="C:plasma membrane"/>
    <property type="evidence" value="ECO:0007669"/>
    <property type="project" value="UniProtKB-SubCell"/>
</dbReference>
<dbReference type="GO" id="GO:0009003">
    <property type="term" value="F:signal peptidase activity"/>
    <property type="evidence" value="ECO:0007669"/>
    <property type="project" value="UniProtKB-EC"/>
</dbReference>
<dbReference type="KEGG" id="bmeg:BG04_596"/>
<dbReference type="CDD" id="cd06530">
    <property type="entry name" value="S26_SPase_I"/>
    <property type="match status" value="1"/>
</dbReference>
<dbReference type="GO" id="GO:0004252">
    <property type="term" value="F:serine-type endopeptidase activity"/>
    <property type="evidence" value="ECO:0007669"/>
    <property type="project" value="InterPro"/>
</dbReference>
<feature type="transmembrane region" description="Helical" evidence="11">
    <location>
        <begin position="6"/>
        <end position="23"/>
    </location>
</feature>
<evidence type="ECO:0000256" key="10">
    <source>
        <dbReference type="ARBA" id="ARBA00023136"/>
    </source>
</evidence>
<keyword evidence="7 11" id="KW-0812">Transmembrane</keyword>
<dbReference type="NCBIfam" id="TIGR02227">
    <property type="entry name" value="sigpep_I_bact"/>
    <property type="match status" value="1"/>
</dbReference>
<reference evidence="14 15" key="1">
    <citation type="journal article" date="2015" name="Genome Announc.">
        <title>Complete genome sequences for 35 biothreat assay-relevant bacillus species.</title>
        <authorList>
            <person name="Johnson S.L."/>
            <person name="Daligault H.E."/>
            <person name="Davenport K.W."/>
            <person name="Jaissle J."/>
            <person name="Frey K.G."/>
            <person name="Ladner J.T."/>
            <person name="Broomall S.M."/>
            <person name="Bishop-Lilly K.A."/>
            <person name="Bruce D.C."/>
            <person name="Gibbons H.S."/>
            <person name="Coyne S.R."/>
            <person name="Lo C.C."/>
            <person name="Meincke L."/>
            <person name="Munk A.C."/>
            <person name="Koroleva G.I."/>
            <person name="Rosenzweig C.N."/>
            <person name="Palacios G.F."/>
            <person name="Redden C.L."/>
            <person name="Minogue T.D."/>
            <person name="Chain P.S."/>
        </authorList>
    </citation>
    <scope>NUCLEOTIDE SEQUENCE [LARGE SCALE GENOMIC DNA]</scope>
    <source>
        <strain evidence="15">ATCC 14581 / DSM 32 / JCM 2506 / NBRC 15308 / NCIMB 9376 / NCTC 10342 / NRRL B-14308 / VKM B-512</strain>
    </source>
</reference>
<comment type="subcellular location">
    <subcellularLocation>
        <location evidence="2">Cell membrane</location>
        <topology evidence="2">Single-pass type II membrane protein</topology>
    </subcellularLocation>
    <subcellularLocation>
        <location evidence="12">Membrane</location>
        <topology evidence="12">Single-pass type II membrane protein</topology>
    </subcellularLocation>
</comment>
<keyword evidence="9 11" id="KW-1133">Transmembrane helix</keyword>
<dbReference type="PROSITE" id="PS00761">
    <property type="entry name" value="SPASE_I_3"/>
    <property type="match status" value="1"/>
</dbReference>
<evidence type="ECO:0000256" key="3">
    <source>
        <dbReference type="ARBA" id="ARBA00009370"/>
    </source>
</evidence>
<evidence type="ECO:0000256" key="2">
    <source>
        <dbReference type="ARBA" id="ARBA00004401"/>
    </source>
</evidence>
<organism evidence="14 15">
    <name type="scientific">Priestia megaterium (strain ATCC 14581 / DSM 32 / CCUG 1817 / JCM 2506 / NBRC 15308 / NCIMB 9376 / NCTC 10342 / NRRL B-14308 / VKM B-512 / Ford 19)</name>
    <name type="common">Bacillus megaterium</name>
    <dbReference type="NCBI Taxonomy" id="1348623"/>
    <lineage>
        <taxon>Bacteria</taxon>
        <taxon>Bacillati</taxon>
        <taxon>Bacillota</taxon>
        <taxon>Bacilli</taxon>
        <taxon>Bacillales</taxon>
        <taxon>Bacillaceae</taxon>
        <taxon>Priestia</taxon>
    </lineage>
</organism>
<dbReference type="HOGENOM" id="CLU_028723_5_0_9"/>